<protein>
    <submittedName>
        <fullName evidence="4">FHA domain-containing protein</fullName>
    </submittedName>
</protein>
<dbReference type="RefSeq" id="WP_133754911.1">
    <property type="nucleotide sequence ID" value="NZ_SOAW01000001.1"/>
</dbReference>
<evidence type="ECO:0000256" key="2">
    <source>
        <dbReference type="SAM" id="MobiDB-lite"/>
    </source>
</evidence>
<organism evidence="4 5">
    <name type="scientific">Naumannella halotolerans</name>
    <dbReference type="NCBI Taxonomy" id="993414"/>
    <lineage>
        <taxon>Bacteria</taxon>
        <taxon>Bacillati</taxon>
        <taxon>Actinomycetota</taxon>
        <taxon>Actinomycetes</taxon>
        <taxon>Propionibacteriales</taxon>
        <taxon>Propionibacteriaceae</taxon>
        <taxon>Naumannella</taxon>
    </lineage>
</organism>
<accession>A0A4R7JCZ2</accession>
<comment type="caution">
    <text evidence="4">The sequence shown here is derived from an EMBL/GenBank/DDBJ whole genome shotgun (WGS) entry which is preliminary data.</text>
</comment>
<dbReference type="OrthoDB" id="5485098at2"/>
<evidence type="ECO:0000313" key="4">
    <source>
        <dbReference type="EMBL" id="TDT34553.1"/>
    </source>
</evidence>
<dbReference type="InterPro" id="IPR008984">
    <property type="entry name" value="SMAD_FHA_dom_sf"/>
</dbReference>
<feature type="domain" description="FHA" evidence="3">
    <location>
        <begin position="482"/>
        <end position="537"/>
    </location>
</feature>
<dbReference type="PROSITE" id="PS50006">
    <property type="entry name" value="FHA_DOMAIN"/>
    <property type="match status" value="1"/>
</dbReference>
<dbReference type="AlphaFoldDB" id="A0A4R7JCZ2"/>
<evidence type="ECO:0000259" key="3">
    <source>
        <dbReference type="PROSITE" id="PS50006"/>
    </source>
</evidence>
<reference evidence="4 5" key="1">
    <citation type="submission" date="2019-03" db="EMBL/GenBank/DDBJ databases">
        <title>Genomic Encyclopedia of Archaeal and Bacterial Type Strains, Phase II (KMG-II): from individual species to whole genera.</title>
        <authorList>
            <person name="Goeker M."/>
        </authorList>
    </citation>
    <scope>NUCLEOTIDE SEQUENCE [LARGE SCALE GENOMIC DNA]</scope>
    <source>
        <strain evidence="4 5">DSM 24323</strain>
    </source>
</reference>
<feature type="compositionally biased region" description="Basic and acidic residues" evidence="2">
    <location>
        <begin position="301"/>
        <end position="314"/>
    </location>
</feature>
<proteinExistence type="predicted"/>
<dbReference type="CDD" id="cd00060">
    <property type="entry name" value="FHA"/>
    <property type="match status" value="1"/>
</dbReference>
<dbReference type="InterPro" id="IPR000253">
    <property type="entry name" value="FHA_dom"/>
</dbReference>
<dbReference type="Proteomes" id="UP000295371">
    <property type="component" value="Unassembled WGS sequence"/>
</dbReference>
<dbReference type="Gene3D" id="2.60.200.20">
    <property type="match status" value="1"/>
</dbReference>
<dbReference type="Pfam" id="PF00498">
    <property type="entry name" value="FHA"/>
    <property type="match status" value="1"/>
</dbReference>
<sequence>MTSSANPFVGSWRAGYAPGDWTVLSGPAVLVAVPSTSDPEGLWQKVLAATAIDDLLAELASLGLDETPDLAVFFWADGELRTLIRGRVTVADAAGAPITQGNQVRTWSETGLGDVQSVSVVLGEGEPAGDFLPLVVGAVRAGALTLDASDEALVLSPQLQRGTATGAAVGAAGVAAGLAAGTAGDQPATSEPPSEQVAPAPTTEEQAPSPVANTVDELDEPAGTGAEAVPSRAAEEPTEPESVPAADSQVDPAVADIAAAQEPATDAAAGGGAAGGLAALGLGAGGVAAGAAAGAEAPYGDVRREPTTTPEPERTGAYPQPQAEPNGRTEPEVDAPRVGDSDGHGYPQTMIGESIDAAPGRRAEGPAAGSAGGHLSQAHFGGEVPMWVAPEAPEEGAQRADEGALGETQTLDSVDADPAEESDGDVVLAVFCPQRHPNPPDQSACRWCGQPIERQQPQLIPAPVLATLVPSSGDPIQLTHPVVIGRAPSAAKVADGSAQLLTVPSPSQDISRSHVQVTPEGWDVSVTDLQSTNGTILIAPGNGSDRRRLLPGQPVTVEVGSVLDLGDGVTVEIAAPA</sequence>
<dbReference type="EMBL" id="SOAW01000001">
    <property type="protein sequence ID" value="TDT34553.1"/>
    <property type="molecule type" value="Genomic_DNA"/>
</dbReference>
<keyword evidence="5" id="KW-1185">Reference proteome</keyword>
<feature type="region of interest" description="Disordered" evidence="2">
    <location>
        <begin position="181"/>
        <end position="249"/>
    </location>
</feature>
<evidence type="ECO:0000256" key="1">
    <source>
        <dbReference type="ARBA" id="ARBA00022553"/>
    </source>
</evidence>
<feature type="compositionally biased region" description="Basic and acidic residues" evidence="2">
    <location>
        <begin position="327"/>
        <end position="343"/>
    </location>
</feature>
<keyword evidence="1" id="KW-0597">Phosphoprotein</keyword>
<evidence type="ECO:0000313" key="5">
    <source>
        <dbReference type="Proteomes" id="UP000295371"/>
    </source>
</evidence>
<feature type="region of interest" description="Disordered" evidence="2">
    <location>
        <begin position="288"/>
        <end position="378"/>
    </location>
</feature>
<dbReference type="SUPFAM" id="SSF49879">
    <property type="entry name" value="SMAD/FHA domain"/>
    <property type="match status" value="1"/>
</dbReference>
<gene>
    <name evidence="4" type="ORF">CLV29_2225</name>
</gene>
<name>A0A4R7JCZ2_9ACTN</name>